<dbReference type="Proteomes" id="UP000265768">
    <property type="component" value="Unassembled WGS sequence"/>
</dbReference>
<evidence type="ECO:0000259" key="6">
    <source>
        <dbReference type="PROSITE" id="PS51935"/>
    </source>
</evidence>
<accession>A0A3A4AQW1</accession>
<dbReference type="PANTHER" id="PTHR47053">
    <property type="entry name" value="MUREIN DD-ENDOPEPTIDASE MEPH-RELATED"/>
    <property type="match status" value="1"/>
</dbReference>
<dbReference type="OrthoDB" id="3209655at2"/>
<dbReference type="SUPFAM" id="SSF54001">
    <property type="entry name" value="Cysteine proteinases"/>
    <property type="match status" value="1"/>
</dbReference>
<feature type="compositionally biased region" description="Low complexity" evidence="5">
    <location>
        <begin position="7"/>
        <end position="27"/>
    </location>
</feature>
<dbReference type="Pfam" id="PF00877">
    <property type="entry name" value="NLPC_P60"/>
    <property type="match status" value="1"/>
</dbReference>
<organism evidence="7 8">
    <name type="scientific">Bailinhaonella thermotolerans</name>
    <dbReference type="NCBI Taxonomy" id="1070861"/>
    <lineage>
        <taxon>Bacteria</taxon>
        <taxon>Bacillati</taxon>
        <taxon>Actinomycetota</taxon>
        <taxon>Actinomycetes</taxon>
        <taxon>Streptosporangiales</taxon>
        <taxon>Streptosporangiaceae</taxon>
        <taxon>Bailinhaonella</taxon>
    </lineage>
</organism>
<sequence>MWSYTGAEAPAKPAEQSKKPAAAPAKKPAAKKKLSRAAKQRAKAAKAVRSAYAQIGDPYRYGASGPNAFDCSGLAQYVWRKAGVKLPRTTYAQHRGVKKKVSWKNLQPGDLMFFRGDGHVGIYVGKGYYIHSPSSGKKVRKEKLGGYRKRSFNGAVRPGY</sequence>
<feature type="domain" description="NlpC/P60" evidence="6">
    <location>
        <begin position="41"/>
        <end position="159"/>
    </location>
</feature>
<evidence type="ECO:0000256" key="4">
    <source>
        <dbReference type="ARBA" id="ARBA00022807"/>
    </source>
</evidence>
<dbReference type="Gene3D" id="3.90.1720.10">
    <property type="entry name" value="endopeptidase domain like (from Nostoc punctiforme)"/>
    <property type="match status" value="1"/>
</dbReference>
<feature type="region of interest" description="Disordered" evidence="5">
    <location>
        <begin position="1"/>
        <end position="39"/>
    </location>
</feature>
<dbReference type="InterPro" id="IPR038765">
    <property type="entry name" value="Papain-like_cys_pep_sf"/>
</dbReference>
<gene>
    <name evidence="7" type="ORF">D5H75_20500</name>
</gene>
<evidence type="ECO:0000256" key="3">
    <source>
        <dbReference type="ARBA" id="ARBA00022801"/>
    </source>
</evidence>
<dbReference type="PANTHER" id="PTHR47053:SF1">
    <property type="entry name" value="MUREIN DD-ENDOPEPTIDASE MEPH-RELATED"/>
    <property type="match status" value="1"/>
</dbReference>
<protein>
    <submittedName>
        <fullName evidence="7">NlpC/P60 family protein</fullName>
    </submittedName>
</protein>
<evidence type="ECO:0000256" key="1">
    <source>
        <dbReference type="ARBA" id="ARBA00007074"/>
    </source>
</evidence>
<keyword evidence="4" id="KW-0788">Thiol protease</keyword>
<keyword evidence="2" id="KW-0645">Protease</keyword>
<comment type="caution">
    <text evidence="7">The sequence shown here is derived from an EMBL/GenBank/DDBJ whole genome shotgun (WGS) entry which is preliminary data.</text>
</comment>
<evidence type="ECO:0000256" key="2">
    <source>
        <dbReference type="ARBA" id="ARBA00022670"/>
    </source>
</evidence>
<dbReference type="InterPro" id="IPR000064">
    <property type="entry name" value="NLP_P60_dom"/>
</dbReference>
<reference evidence="7 8" key="1">
    <citation type="submission" date="2018-09" db="EMBL/GenBank/DDBJ databases">
        <title>YIM 75507 draft genome.</title>
        <authorList>
            <person name="Tang S."/>
            <person name="Feng Y."/>
        </authorList>
    </citation>
    <scope>NUCLEOTIDE SEQUENCE [LARGE SCALE GENOMIC DNA]</scope>
    <source>
        <strain evidence="7 8">YIM 75507</strain>
    </source>
</reference>
<evidence type="ECO:0000313" key="7">
    <source>
        <dbReference type="EMBL" id="RJL31481.1"/>
    </source>
</evidence>
<dbReference type="InterPro" id="IPR051202">
    <property type="entry name" value="Peptidase_C40"/>
</dbReference>
<dbReference type="GO" id="GO:0008234">
    <property type="term" value="F:cysteine-type peptidase activity"/>
    <property type="evidence" value="ECO:0007669"/>
    <property type="project" value="UniProtKB-KW"/>
</dbReference>
<proteinExistence type="inferred from homology"/>
<dbReference type="AlphaFoldDB" id="A0A3A4AQW1"/>
<name>A0A3A4AQW1_9ACTN</name>
<comment type="similarity">
    <text evidence="1">Belongs to the peptidase C40 family.</text>
</comment>
<evidence type="ECO:0000313" key="8">
    <source>
        <dbReference type="Proteomes" id="UP000265768"/>
    </source>
</evidence>
<dbReference type="EMBL" id="QZEY01000007">
    <property type="protein sequence ID" value="RJL31481.1"/>
    <property type="molecule type" value="Genomic_DNA"/>
</dbReference>
<dbReference type="PROSITE" id="PS51935">
    <property type="entry name" value="NLPC_P60"/>
    <property type="match status" value="1"/>
</dbReference>
<keyword evidence="8" id="KW-1185">Reference proteome</keyword>
<keyword evidence="3" id="KW-0378">Hydrolase</keyword>
<evidence type="ECO:0000256" key="5">
    <source>
        <dbReference type="SAM" id="MobiDB-lite"/>
    </source>
</evidence>
<dbReference type="GO" id="GO:0006508">
    <property type="term" value="P:proteolysis"/>
    <property type="evidence" value="ECO:0007669"/>
    <property type="project" value="UniProtKB-KW"/>
</dbReference>
<feature type="compositionally biased region" description="Basic residues" evidence="5">
    <location>
        <begin position="28"/>
        <end position="39"/>
    </location>
</feature>